<keyword evidence="10" id="KW-1185">Reference proteome</keyword>
<feature type="transmembrane region" description="Helical" evidence="8">
    <location>
        <begin position="309"/>
        <end position="333"/>
    </location>
</feature>
<dbReference type="InterPro" id="IPR013657">
    <property type="entry name" value="SCL35B1-4/HUT1"/>
</dbReference>
<keyword evidence="6 8" id="KW-0472">Membrane</keyword>
<dbReference type="AlphaFoldDB" id="A0A9P0C8B2"/>
<dbReference type="PANTHER" id="PTHR10778">
    <property type="entry name" value="SOLUTE CARRIER FAMILY 35 MEMBER B"/>
    <property type="match status" value="1"/>
</dbReference>
<feature type="transmembrane region" description="Helical" evidence="8">
    <location>
        <begin position="402"/>
        <end position="420"/>
    </location>
</feature>
<feature type="transmembrane region" description="Helical" evidence="8">
    <location>
        <begin position="374"/>
        <end position="396"/>
    </location>
</feature>
<comment type="subcellular location">
    <subcellularLocation>
        <location evidence="1">Membrane</location>
        <topology evidence="1">Multi-pass membrane protein</topology>
    </subcellularLocation>
</comment>
<dbReference type="Pfam" id="PF08449">
    <property type="entry name" value="UAA"/>
    <property type="match status" value="1"/>
</dbReference>
<comment type="similarity">
    <text evidence="2">Belongs to the nucleotide-sugar transporter family. SLC35B subfamily.</text>
</comment>
<gene>
    <name evidence="9" type="ORF">BEMITA_LOCUS3264</name>
</gene>
<keyword evidence="5 8" id="KW-1133">Transmembrane helix</keyword>
<evidence type="ECO:0000256" key="5">
    <source>
        <dbReference type="ARBA" id="ARBA00022989"/>
    </source>
</evidence>
<sequence length="439" mass="49885">MFRTPQSAICLIACLSSIFLLAAPFLLHRTVGYLHQQSPNYWVFSLLINSFGYATVLVPGFLMYKYIKTSEYLEHTSGNNCLQRCLRVCLVGEEGEKLIQFESANRASTSSNLKYDFLMTSFCFFGLLSTYLTWGYLQEKIMTQEYRNSNGDRQFFKDSQFLVFVNRALAVIFSGVYLLFTKQPRHTPPLYKYIYASLSNIMSSWCQYEALKFVSFPTQVLTKASKIIPVMVMGKLMSQKKYEYYEYVTAISVSIGMMFFLFGTPEDKKSGASVTTVSGCLLLIGYVVFDSFTSNWQGALFSQYRMSSVQMMCGVNVFSSLLLLVSLVVQGSLFKSLAFMTMFPAFVYDCIIISTSSAAGQFFIFFTIENFGPVVFTIFMTVRQVLSVLLSCYSYSHTVSNISIIGVVLIFIATFLRLYCDQQMKTSKRRNHPLLSTPV</sequence>
<evidence type="ECO:0000256" key="8">
    <source>
        <dbReference type="SAM" id="Phobius"/>
    </source>
</evidence>
<evidence type="ECO:0000313" key="10">
    <source>
        <dbReference type="Proteomes" id="UP001152759"/>
    </source>
</evidence>
<dbReference type="Proteomes" id="UP001152759">
    <property type="component" value="Chromosome 2"/>
</dbReference>
<keyword evidence="4 8" id="KW-0812">Transmembrane</keyword>
<evidence type="ECO:0000256" key="2">
    <source>
        <dbReference type="ARBA" id="ARBA00010694"/>
    </source>
</evidence>
<evidence type="ECO:0000256" key="6">
    <source>
        <dbReference type="ARBA" id="ARBA00023136"/>
    </source>
</evidence>
<reference evidence="9" key="1">
    <citation type="submission" date="2021-12" db="EMBL/GenBank/DDBJ databases">
        <authorList>
            <person name="King R."/>
        </authorList>
    </citation>
    <scope>NUCLEOTIDE SEQUENCE</scope>
</reference>
<feature type="transmembrane region" description="Helical" evidence="8">
    <location>
        <begin position="345"/>
        <end position="367"/>
    </location>
</feature>
<evidence type="ECO:0000313" key="9">
    <source>
        <dbReference type="EMBL" id="CAH0764965.1"/>
    </source>
</evidence>
<evidence type="ECO:0000256" key="7">
    <source>
        <dbReference type="ARBA" id="ARBA00039668"/>
    </source>
</evidence>
<feature type="transmembrane region" description="Helical" evidence="8">
    <location>
        <begin position="115"/>
        <end position="137"/>
    </location>
</feature>
<feature type="transmembrane region" description="Helical" evidence="8">
    <location>
        <begin position="244"/>
        <end position="264"/>
    </location>
</feature>
<evidence type="ECO:0000256" key="4">
    <source>
        <dbReference type="ARBA" id="ARBA00022692"/>
    </source>
</evidence>
<proteinExistence type="inferred from homology"/>
<protein>
    <recommendedName>
        <fullName evidence="7">Adenosine 3'-phospho 5'-phosphosulfate transporter 1</fullName>
    </recommendedName>
</protein>
<evidence type="ECO:0000256" key="3">
    <source>
        <dbReference type="ARBA" id="ARBA00022448"/>
    </source>
</evidence>
<feature type="transmembrane region" description="Helical" evidence="8">
    <location>
        <begin position="42"/>
        <end position="64"/>
    </location>
</feature>
<organism evidence="9 10">
    <name type="scientific">Bemisia tabaci</name>
    <name type="common">Sweetpotato whitefly</name>
    <name type="synonym">Aleurodes tabaci</name>
    <dbReference type="NCBI Taxonomy" id="7038"/>
    <lineage>
        <taxon>Eukaryota</taxon>
        <taxon>Metazoa</taxon>
        <taxon>Ecdysozoa</taxon>
        <taxon>Arthropoda</taxon>
        <taxon>Hexapoda</taxon>
        <taxon>Insecta</taxon>
        <taxon>Pterygota</taxon>
        <taxon>Neoptera</taxon>
        <taxon>Paraneoptera</taxon>
        <taxon>Hemiptera</taxon>
        <taxon>Sternorrhyncha</taxon>
        <taxon>Aleyrodoidea</taxon>
        <taxon>Aleyrodidae</taxon>
        <taxon>Aleyrodinae</taxon>
        <taxon>Bemisia</taxon>
    </lineage>
</organism>
<keyword evidence="3" id="KW-0813">Transport</keyword>
<dbReference type="EMBL" id="OU963863">
    <property type="protein sequence ID" value="CAH0764965.1"/>
    <property type="molecule type" value="Genomic_DNA"/>
</dbReference>
<dbReference type="GO" id="GO:0005789">
    <property type="term" value="C:endoplasmic reticulum membrane"/>
    <property type="evidence" value="ECO:0007669"/>
    <property type="project" value="TreeGrafter"/>
</dbReference>
<dbReference type="GO" id="GO:0000139">
    <property type="term" value="C:Golgi membrane"/>
    <property type="evidence" value="ECO:0007669"/>
    <property type="project" value="TreeGrafter"/>
</dbReference>
<feature type="transmembrane region" description="Helical" evidence="8">
    <location>
        <begin position="161"/>
        <end position="180"/>
    </location>
</feature>
<name>A0A9P0C8B2_BEMTA</name>
<feature type="transmembrane region" description="Helical" evidence="8">
    <location>
        <begin position="270"/>
        <end position="289"/>
    </location>
</feature>
<accession>A0A9P0C8B2</accession>
<dbReference type="GO" id="GO:0046964">
    <property type="term" value="F:3'-phosphoadenosine 5'-phosphosulfate transmembrane transporter activity"/>
    <property type="evidence" value="ECO:0007669"/>
    <property type="project" value="TreeGrafter"/>
</dbReference>
<dbReference type="PANTHER" id="PTHR10778:SF13">
    <property type="entry name" value="ADENOSINE 3'-PHOSPHO 5'-PHOSPHOSULFATE TRANSPORTER 1"/>
    <property type="match status" value="1"/>
</dbReference>
<evidence type="ECO:0000256" key="1">
    <source>
        <dbReference type="ARBA" id="ARBA00004141"/>
    </source>
</evidence>